<dbReference type="AlphaFoldDB" id="A0AAE1PEI0"/>
<comment type="caution">
    <text evidence="2">The sequence shown here is derived from an EMBL/GenBank/DDBJ whole genome shotgun (WGS) entry which is preliminary data.</text>
</comment>
<gene>
    <name evidence="2" type="ORF">Pmani_022418</name>
</gene>
<feature type="compositionally biased region" description="Pro residues" evidence="1">
    <location>
        <begin position="123"/>
        <end position="137"/>
    </location>
</feature>
<protein>
    <submittedName>
        <fullName evidence="2">Uncharacterized protein</fullName>
    </submittedName>
</protein>
<sequence length="146" mass="16620">MFPDTAVQVPASPPIHSLLHRHTHRYPFSTHTHDAPSFLAYVTYSPSHTPYPINWTTHAFTHKYLNLSRSPSLYYTITQQPHHHSTTTPSFNYTITQQPHHHSTTPSLNHTLIQPHHHSTTSPPKPTQPKPSNPTPPRSAVRPESK</sequence>
<evidence type="ECO:0000313" key="3">
    <source>
        <dbReference type="Proteomes" id="UP001292094"/>
    </source>
</evidence>
<dbReference type="Proteomes" id="UP001292094">
    <property type="component" value="Unassembled WGS sequence"/>
</dbReference>
<feature type="region of interest" description="Disordered" evidence="1">
    <location>
        <begin position="79"/>
        <end position="146"/>
    </location>
</feature>
<feature type="compositionally biased region" description="Polar residues" evidence="1">
    <location>
        <begin position="91"/>
        <end position="112"/>
    </location>
</feature>
<dbReference type="EMBL" id="JAWZYT010002244">
    <property type="protein sequence ID" value="KAK4305692.1"/>
    <property type="molecule type" value="Genomic_DNA"/>
</dbReference>
<proteinExistence type="predicted"/>
<keyword evidence="3" id="KW-1185">Reference proteome</keyword>
<reference evidence="2" key="1">
    <citation type="submission" date="2023-11" db="EMBL/GenBank/DDBJ databases">
        <title>Genome assemblies of two species of porcelain crab, Petrolisthes cinctipes and Petrolisthes manimaculis (Anomura: Porcellanidae).</title>
        <authorList>
            <person name="Angst P."/>
        </authorList>
    </citation>
    <scope>NUCLEOTIDE SEQUENCE</scope>
    <source>
        <strain evidence="2">PB745_02</strain>
        <tissue evidence="2">Gill</tissue>
    </source>
</reference>
<evidence type="ECO:0000313" key="2">
    <source>
        <dbReference type="EMBL" id="KAK4305692.1"/>
    </source>
</evidence>
<name>A0AAE1PEI0_9EUCA</name>
<accession>A0AAE1PEI0</accession>
<organism evidence="2 3">
    <name type="scientific">Petrolisthes manimaculis</name>
    <dbReference type="NCBI Taxonomy" id="1843537"/>
    <lineage>
        <taxon>Eukaryota</taxon>
        <taxon>Metazoa</taxon>
        <taxon>Ecdysozoa</taxon>
        <taxon>Arthropoda</taxon>
        <taxon>Crustacea</taxon>
        <taxon>Multicrustacea</taxon>
        <taxon>Malacostraca</taxon>
        <taxon>Eumalacostraca</taxon>
        <taxon>Eucarida</taxon>
        <taxon>Decapoda</taxon>
        <taxon>Pleocyemata</taxon>
        <taxon>Anomura</taxon>
        <taxon>Galatheoidea</taxon>
        <taxon>Porcellanidae</taxon>
        <taxon>Petrolisthes</taxon>
    </lineage>
</organism>
<evidence type="ECO:0000256" key="1">
    <source>
        <dbReference type="SAM" id="MobiDB-lite"/>
    </source>
</evidence>